<dbReference type="InterPro" id="IPR025571">
    <property type="entry name" value="YqfQ"/>
</dbReference>
<feature type="compositionally biased region" description="Low complexity" evidence="1">
    <location>
        <begin position="10"/>
        <end position="21"/>
    </location>
</feature>
<feature type="region of interest" description="Disordered" evidence="1">
    <location>
        <begin position="1"/>
        <end position="23"/>
    </location>
</feature>
<dbReference type="EMBL" id="JACWFH010000008">
    <property type="protein sequence ID" value="MBY0096349.1"/>
    <property type="molecule type" value="Genomic_DNA"/>
</dbReference>
<gene>
    <name evidence="2" type="ORF">H0185_05960</name>
</gene>
<comment type="caution">
    <text evidence="2">The sequence shown here is derived from an EMBL/GenBank/DDBJ whole genome shotgun (WGS) entry which is preliminary data.</text>
</comment>
<sequence>MMGPGPTRQGPSPFGGSFMGPVGPPYPQMNPMMGVRQPAKQGGILARILGRGQGQGATGFPGFGAAAQGAQRASGGGGLLNALTNPGSINGFLNNTQQVLKTAQQVGPMIQQYGPLVKNLPAMWKLYRGLKDLPDQEEAVESSANDNNPSTETTRKSKSTSKPKKYSTSTASVPKETRPKPVTGGSTPKLFI</sequence>
<organism evidence="2 3">
    <name type="scientific">Mesobacillus maritimus</name>
    <dbReference type="NCBI Taxonomy" id="1643336"/>
    <lineage>
        <taxon>Bacteria</taxon>
        <taxon>Bacillati</taxon>
        <taxon>Bacillota</taxon>
        <taxon>Bacilli</taxon>
        <taxon>Bacillales</taxon>
        <taxon>Bacillaceae</taxon>
        <taxon>Mesobacillus</taxon>
    </lineage>
</organism>
<accession>A0ABS7K258</accession>
<proteinExistence type="predicted"/>
<protein>
    <recommendedName>
        <fullName evidence="4">YqfQ-like protein</fullName>
    </recommendedName>
</protein>
<keyword evidence="3" id="KW-1185">Reference proteome</keyword>
<evidence type="ECO:0000256" key="1">
    <source>
        <dbReference type="SAM" id="MobiDB-lite"/>
    </source>
</evidence>
<evidence type="ECO:0000313" key="2">
    <source>
        <dbReference type="EMBL" id="MBY0096349.1"/>
    </source>
</evidence>
<feature type="region of interest" description="Disordered" evidence="1">
    <location>
        <begin position="135"/>
        <end position="192"/>
    </location>
</feature>
<evidence type="ECO:0008006" key="4">
    <source>
        <dbReference type="Google" id="ProtNLM"/>
    </source>
</evidence>
<reference evidence="2 3" key="1">
    <citation type="submission" date="2020-07" db="EMBL/GenBank/DDBJ databases">
        <title>Fungal Genomes of the International Space Station.</title>
        <authorList>
            <person name="Seuylemezian A."/>
            <person name="Singh N.K."/>
            <person name="Wood J."/>
            <person name="Venkateswaran K."/>
        </authorList>
    </citation>
    <scope>NUCLEOTIDE SEQUENCE [LARGE SCALE GENOMIC DNA]</scope>
    <source>
        <strain evidence="2 3">PL-B2</strain>
    </source>
</reference>
<name>A0ABS7K258_9BACI</name>
<dbReference type="Proteomes" id="UP000769780">
    <property type="component" value="Unassembled WGS sequence"/>
</dbReference>
<dbReference type="Pfam" id="PF14181">
    <property type="entry name" value="YqfQ"/>
    <property type="match status" value="1"/>
</dbReference>
<feature type="compositionally biased region" description="Basic residues" evidence="1">
    <location>
        <begin position="156"/>
        <end position="165"/>
    </location>
</feature>
<evidence type="ECO:0000313" key="3">
    <source>
        <dbReference type="Proteomes" id="UP000769780"/>
    </source>
</evidence>